<proteinExistence type="inferred from homology"/>
<dbReference type="InParanoid" id="A0A2I3H2U6"/>
<sequence>MAAAAQSRVVWALPMSHSAITAIATSVCHSPLHCQLHHALIPHGKGGSTGFLGQCVVNHLGYVGSQVIIPYRCDTCDIMHLCPMGDLDWETKSFDFEDVFVKIPQAIAQVSKEAEVGKFVHVAHLNVNIKSSSRYLRNKAVGEKAVRDAFPEAIIVKLLDIFGREDRFLNYFANMCWFGAIPHVSLGWKAVKQPVYVVDVSKGIVNAVKDPDANGKTFAFVGPNRYLLFDLVKYIFAVAHRLFPPYPLPPFSYQWVARDFEISPFESWTTRDKVEHIHITGMTLSHLPSLEDLGIQATPLELKAIEVLQLHHTYCWLSAEIEDVKPAKTVNI</sequence>
<gene>
    <name evidence="6" type="primary">LOC100589616</name>
</gene>
<dbReference type="SUPFAM" id="SSF51735">
    <property type="entry name" value="NAD(P)-binding Rossmann-fold domains"/>
    <property type="match status" value="1"/>
</dbReference>
<dbReference type="Gene3D" id="3.40.50.720">
    <property type="entry name" value="NAD(P)-binding Rossmann-like Domain"/>
    <property type="match status" value="1"/>
</dbReference>
<evidence type="ECO:0000256" key="5">
    <source>
        <dbReference type="ARBA" id="ARBA00046455"/>
    </source>
</evidence>
<dbReference type="PANTHER" id="PTHR12126:SF9">
    <property type="entry name" value="NAD-DEPENDENT EPIMERASE_DEHYDRATASE DOMAIN-CONTAINING PROTEIN"/>
    <property type="match status" value="1"/>
</dbReference>
<evidence type="ECO:0000256" key="4">
    <source>
        <dbReference type="ARBA" id="ARBA00043145"/>
    </source>
</evidence>
<reference evidence="6" key="3">
    <citation type="submission" date="2025-09" db="UniProtKB">
        <authorList>
            <consortium name="Ensembl"/>
        </authorList>
    </citation>
    <scope>IDENTIFICATION</scope>
</reference>
<dbReference type="GeneTree" id="ENSGT00390000006865"/>
<evidence type="ECO:0000313" key="7">
    <source>
        <dbReference type="Proteomes" id="UP000001073"/>
    </source>
</evidence>
<dbReference type="AlphaFoldDB" id="A0A2I3H2U6"/>
<comment type="subunit">
    <text evidence="5">Complex I is composed of 45 different subunits. This a component of the hydrophobic protein fraction. Interacts with BLOC1S1. Interacts with SLC2A4. Interacts with CLOCK. Interacts with RAB5IF.</text>
</comment>
<evidence type="ECO:0000313" key="6">
    <source>
        <dbReference type="Ensembl" id="ENSNLEP00000037856.1"/>
    </source>
</evidence>
<evidence type="ECO:0000256" key="1">
    <source>
        <dbReference type="ARBA" id="ARBA00038501"/>
    </source>
</evidence>
<name>A0A2I3H2U6_NOMLE</name>
<dbReference type="Proteomes" id="UP000001073">
    <property type="component" value="Chromosome 7b"/>
</dbReference>
<reference evidence="6 7" key="1">
    <citation type="submission" date="2012-10" db="EMBL/GenBank/DDBJ databases">
        <authorList>
            <consortium name="Gibbon Genome Sequencing Consortium"/>
        </authorList>
    </citation>
    <scope>NUCLEOTIDE SEQUENCE [LARGE SCALE GENOMIC DNA]</scope>
</reference>
<organism evidence="6 7">
    <name type="scientific">Nomascus leucogenys</name>
    <name type="common">Northern white-cheeked gibbon</name>
    <name type="synonym">Hylobates leucogenys</name>
    <dbReference type="NCBI Taxonomy" id="61853"/>
    <lineage>
        <taxon>Eukaryota</taxon>
        <taxon>Metazoa</taxon>
        <taxon>Chordata</taxon>
        <taxon>Craniata</taxon>
        <taxon>Vertebrata</taxon>
        <taxon>Euteleostomi</taxon>
        <taxon>Mammalia</taxon>
        <taxon>Eutheria</taxon>
        <taxon>Euarchontoglires</taxon>
        <taxon>Primates</taxon>
        <taxon>Haplorrhini</taxon>
        <taxon>Catarrhini</taxon>
        <taxon>Hylobatidae</taxon>
        <taxon>Nomascus</taxon>
    </lineage>
</organism>
<dbReference type="InterPro" id="IPR036291">
    <property type="entry name" value="NAD(P)-bd_dom_sf"/>
</dbReference>
<protein>
    <recommendedName>
        <fullName evidence="2">NADH dehydrogenase [ubiquinone] 1 alpha subcomplex subunit 9, mitochondrial</fullName>
    </recommendedName>
    <alternativeName>
        <fullName evidence="4">Complex I-39kD</fullName>
    </alternativeName>
    <alternativeName>
        <fullName evidence="3">NADH-ubiquinone oxidoreductase 39 kDa subunit</fullName>
    </alternativeName>
</protein>
<dbReference type="GO" id="GO:0005739">
    <property type="term" value="C:mitochondrion"/>
    <property type="evidence" value="ECO:0007669"/>
    <property type="project" value="TreeGrafter"/>
</dbReference>
<reference evidence="6" key="2">
    <citation type="submission" date="2025-08" db="UniProtKB">
        <authorList>
            <consortium name="Ensembl"/>
        </authorList>
    </citation>
    <scope>IDENTIFICATION</scope>
</reference>
<evidence type="ECO:0000256" key="2">
    <source>
        <dbReference type="ARBA" id="ARBA00040720"/>
    </source>
</evidence>
<dbReference type="InterPro" id="IPR051207">
    <property type="entry name" value="ComplexI_NDUFA9_subunit"/>
</dbReference>
<dbReference type="GO" id="GO:0044877">
    <property type="term" value="F:protein-containing complex binding"/>
    <property type="evidence" value="ECO:0007669"/>
    <property type="project" value="TreeGrafter"/>
</dbReference>
<dbReference type="EMBL" id="ADFV01024216">
    <property type="status" value="NOT_ANNOTATED_CDS"/>
    <property type="molecule type" value="Genomic_DNA"/>
</dbReference>
<dbReference type="PANTHER" id="PTHR12126">
    <property type="entry name" value="NADH-UBIQUINONE OXIDOREDUCTASE 39 KDA SUBUNIT-RELATED"/>
    <property type="match status" value="1"/>
</dbReference>
<dbReference type="Ensembl" id="ENSNLET00000046602.1">
    <property type="protein sequence ID" value="ENSNLEP00000037856.1"/>
    <property type="gene ID" value="ENSNLEG00000031148.1"/>
</dbReference>
<dbReference type="OMA" id="MCWFGAI"/>
<dbReference type="CDD" id="cd05271">
    <property type="entry name" value="NDUFA9_like_SDR_a"/>
    <property type="match status" value="1"/>
</dbReference>
<keyword evidence="7" id="KW-1185">Reference proteome</keyword>
<accession>A0A2I3H2U6</accession>
<dbReference type="STRING" id="61853.ENSNLEP00000037856"/>
<comment type="similarity">
    <text evidence="1">Belongs to the complex I NDUFA9 subunit family.</text>
</comment>
<evidence type="ECO:0000256" key="3">
    <source>
        <dbReference type="ARBA" id="ARBA00042000"/>
    </source>
</evidence>